<keyword evidence="14" id="KW-1185">Reference proteome</keyword>
<evidence type="ECO:0000256" key="10">
    <source>
        <dbReference type="ARBA" id="ARBA00023180"/>
    </source>
</evidence>
<keyword evidence="9" id="KW-0675">Receptor</keyword>
<evidence type="ECO:0000256" key="5">
    <source>
        <dbReference type="ARBA" id="ARBA00022729"/>
    </source>
</evidence>
<dbReference type="AlphaFoldDB" id="A0AA39SYJ0"/>
<comment type="subcellular location">
    <subcellularLocation>
        <location evidence="1">Membrane</location>
        <topology evidence="1">Single-pass type I membrane protein</topology>
    </subcellularLocation>
</comment>
<dbReference type="FunFam" id="3.80.10.10:FF:000111">
    <property type="entry name" value="LRR receptor-like serine/threonine-protein kinase ERECTA"/>
    <property type="match status" value="1"/>
</dbReference>
<keyword evidence="5" id="KW-0732">Signal</keyword>
<evidence type="ECO:0000313" key="13">
    <source>
        <dbReference type="EMBL" id="KAK0600619.1"/>
    </source>
</evidence>
<evidence type="ECO:0000256" key="4">
    <source>
        <dbReference type="ARBA" id="ARBA00022692"/>
    </source>
</evidence>
<evidence type="ECO:0000256" key="2">
    <source>
        <dbReference type="ARBA" id="ARBA00009592"/>
    </source>
</evidence>
<feature type="region of interest" description="Disordered" evidence="11">
    <location>
        <begin position="139"/>
        <end position="164"/>
    </location>
</feature>
<evidence type="ECO:0000256" key="11">
    <source>
        <dbReference type="SAM" id="MobiDB-lite"/>
    </source>
</evidence>
<evidence type="ECO:0000256" key="12">
    <source>
        <dbReference type="SAM" id="Phobius"/>
    </source>
</evidence>
<dbReference type="Gene3D" id="3.80.10.10">
    <property type="entry name" value="Ribonuclease Inhibitor"/>
    <property type="match status" value="1"/>
</dbReference>
<dbReference type="InterPro" id="IPR001611">
    <property type="entry name" value="Leu-rich_rpt"/>
</dbReference>
<keyword evidence="3" id="KW-0433">Leucine-rich repeat</keyword>
<gene>
    <name evidence="13" type="ORF">LWI29_016810</name>
</gene>
<reference evidence="13" key="2">
    <citation type="submission" date="2023-06" db="EMBL/GenBank/DDBJ databases">
        <authorList>
            <person name="Swenson N.G."/>
            <person name="Wegrzyn J.L."/>
            <person name="Mcevoy S.L."/>
        </authorList>
    </citation>
    <scope>NUCLEOTIDE SEQUENCE</scope>
    <source>
        <strain evidence="13">NS2018</strain>
        <tissue evidence="13">Leaf</tissue>
    </source>
</reference>
<keyword evidence="6" id="KW-0677">Repeat</keyword>
<protein>
    <submittedName>
        <fullName evidence="13">Uncharacterized protein</fullName>
    </submittedName>
</protein>
<sequence length="192" mass="21251">MKQRSFPEHVAVIWKGRENEYTSTIPLLKVIDLSSNNLSGEIPKVITNLSALNSLNLSWNKLTGKIPENIQSLQQLEILDLPGNHLSGSIPPTMSSMTFLNRLNFSYNNLSGPIPTTNQFQTFNDPSIYEGNQHLCGPPLTTNCSSGPGDTKDKNEEVEEGEEDEDVSEKFWLYVGMAVGFIVGFWAVCGTL</sequence>
<keyword evidence="7 12" id="KW-1133">Transmembrane helix</keyword>
<dbReference type="PRINTS" id="PR00019">
    <property type="entry name" value="LEURICHRPT"/>
</dbReference>
<reference evidence="13" key="1">
    <citation type="journal article" date="2022" name="Plant J.">
        <title>Strategies of tolerance reflected in two North American maple genomes.</title>
        <authorList>
            <person name="McEvoy S.L."/>
            <person name="Sezen U.U."/>
            <person name="Trouern-Trend A."/>
            <person name="McMahon S.M."/>
            <person name="Schaberg P.G."/>
            <person name="Yang J."/>
            <person name="Wegrzyn J.L."/>
            <person name="Swenson N.G."/>
        </authorList>
    </citation>
    <scope>NUCLEOTIDE SEQUENCE</scope>
    <source>
        <strain evidence="13">NS2018</strain>
    </source>
</reference>
<organism evidence="13 14">
    <name type="scientific">Acer saccharum</name>
    <name type="common">Sugar maple</name>
    <dbReference type="NCBI Taxonomy" id="4024"/>
    <lineage>
        <taxon>Eukaryota</taxon>
        <taxon>Viridiplantae</taxon>
        <taxon>Streptophyta</taxon>
        <taxon>Embryophyta</taxon>
        <taxon>Tracheophyta</taxon>
        <taxon>Spermatophyta</taxon>
        <taxon>Magnoliopsida</taxon>
        <taxon>eudicotyledons</taxon>
        <taxon>Gunneridae</taxon>
        <taxon>Pentapetalae</taxon>
        <taxon>rosids</taxon>
        <taxon>malvids</taxon>
        <taxon>Sapindales</taxon>
        <taxon>Sapindaceae</taxon>
        <taxon>Hippocastanoideae</taxon>
        <taxon>Acereae</taxon>
        <taxon>Acer</taxon>
    </lineage>
</organism>
<dbReference type="GO" id="GO:0016020">
    <property type="term" value="C:membrane"/>
    <property type="evidence" value="ECO:0007669"/>
    <property type="project" value="UniProtKB-SubCell"/>
</dbReference>
<dbReference type="InterPro" id="IPR032675">
    <property type="entry name" value="LRR_dom_sf"/>
</dbReference>
<dbReference type="Pfam" id="PF13855">
    <property type="entry name" value="LRR_8"/>
    <property type="match status" value="1"/>
</dbReference>
<evidence type="ECO:0000256" key="3">
    <source>
        <dbReference type="ARBA" id="ARBA00022614"/>
    </source>
</evidence>
<accession>A0AA39SYJ0</accession>
<feature type="transmembrane region" description="Helical" evidence="12">
    <location>
        <begin position="171"/>
        <end position="189"/>
    </location>
</feature>
<evidence type="ECO:0000256" key="9">
    <source>
        <dbReference type="ARBA" id="ARBA00023170"/>
    </source>
</evidence>
<evidence type="ECO:0000256" key="8">
    <source>
        <dbReference type="ARBA" id="ARBA00023136"/>
    </source>
</evidence>
<evidence type="ECO:0000256" key="6">
    <source>
        <dbReference type="ARBA" id="ARBA00022737"/>
    </source>
</evidence>
<dbReference type="SUPFAM" id="SSF52058">
    <property type="entry name" value="L domain-like"/>
    <property type="match status" value="1"/>
</dbReference>
<keyword evidence="4 12" id="KW-0812">Transmembrane</keyword>
<dbReference type="PANTHER" id="PTHR48063:SF90">
    <property type="entry name" value="OS11G0565920 PROTEIN"/>
    <property type="match status" value="1"/>
</dbReference>
<keyword evidence="10" id="KW-0325">Glycoprotein</keyword>
<comment type="caution">
    <text evidence="13">The sequence shown here is derived from an EMBL/GenBank/DDBJ whole genome shotgun (WGS) entry which is preliminary data.</text>
</comment>
<dbReference type="InterPro" id="IPR046956">
    <property type="entry name" value="RLP23-like"/>
</dbReference>
<evidence type="ECO:0000256" key="7">
    <source>
        <dbReference type="ARBA" id="ARBA00022989"/>
    </source>
</evidence>
<dbReference type="EMBL" id="JAUESC010000003">
    <property type="protein sequence ID" value="KAK0600619.1"/>
    <property type="molecule type" value="Genomic_DNA"/>
</dbReference>
<evidence type="ECO:0000256" key="1">
    <source>
        <dbReference type="ARBA" id="ARBA00004479"/>
    </source>
</evidence>
<name>A0AA39SYJ0_ACESA</name>
<dbReference type="Pfam" id="PF00560">
    <property type="entry name" value="LRR_1"/>
    <property type="match status" value="1"/>
</dbReference>
<comment type="similarity">
    <text evidence="2">Belongs to the RLP family.</text>
</comment>
<keyword evidence="8 12" id="KW-0472">Membrane</keyword>
<evidence type="ECO:0000313" key="14">
    <source>
        <dbReference type="Proteomes" id="UP001168877"/>
    </source>
</evidence>
<proteinExistence type="inferred from homology"/>
<dbReference type="Proteomes" id="UP001168877">
    <property type="component" value="Unassembled WGS sequence"/>
</dbReference>
<dbReference type="PANTHER" id="PTHR48063">
    <property type="entry name" value="LRR RECEPTOR-LIKE KINASE"/>
    <property type="match status" value="1"/>
</dbReference>